<keyword evidence="2 5" id="KW-0575">Peroxidase</keyword>
<dbReference type="KEGG" id="mbd:MEBOL_002480"/>
<evidence type="ECO:0000313" key="7">
    <source>
        <dbReference type="Proteomes" id="UP000217289"/>
    </source>
</evidence>
<organism evidence="6 7">
    <name type="scientific">Melittangium boletus DSM 14713</name>
    <dbReference type="NCBI Taxonomy" id="1294270"/>
    <lineage>
        <taxon>Bacteria</taxon>
        <taxon>Pseudomonadati</taxon>
        <taxon>Myxococcota</taxon>
        <taxon>Myxococcia</taxon>
        <taxon>Myxococcales</taxon>
        <taxon>Cystobacterineae</taxon>
        <taxon>Archangiaceae</taxon>
        <taxon>Melittangium</taxon>
    </lineage>
</organism>
<dbReference type="PIRSF" id="PIRSF000303">
    <property type="entry name" value="Glutathion_perox"/>
    <property type="match status" value="1"/>
</dbReference>
<proteinExistence type="inferred from homology"/>
<keyword evidence="3 5" id="KW-0560">Oxidoreductase</keyword>
<evidence type="ECO:0000313" key="6">
    <source>
        <dbReference type="EMBL" id="ATB29031.1"/>
    </source>
</evidence>
<dbReference type="InterPro" id="IPR000889">
    <property type="entry name" value="Glutathione_peroxidase"/>
</dbReference>
<dbReference type="InterPro" id="IPR029759">
    <property type="entry name" value="GPX_AS"/>
</dbReference>
<evidence type="ECO:0000256" key="1">
    <source>
        <dbReference type="ARBA" id="ARBA00006926"/>
    </source>
</evidence>
<dbReference type="PRINTS" id="PR01011">
    <property type="entry name" value="GLUTPROXDASE"/>
</dbReference>
<dbReference type="InterPro" id="IPR036249">
    <property type="entry name" value="Thioredoxin-like_sf"/>
</dbReference>
<evidence type="ECO:0000256" key="5">
    <source>
        <dbReference type="RuleBase" id="RU000499"/>
    </source>
</evidence>
<dbReference type="Gene3D" id="3.40.30.10">
    <property type="entry name" value="Glutaredoxin"/>
    <property type="match status" value="1"/>
</dbReference>
<dbReference type="FunFam" id="3.40.30.10:FF:000010">
    <property type="entry name" value="Glutathione peroxidase"/>
    <property type="match status" value="1"/>
</dbReference>
<protein>
    <recommendedName>
        <fullName evidence="5">Glutathione peroxidase</fullName>
    </recommendedName>
</protein>
<dbReference type="RefSeq" id="WP_095977654.1">
    <property type="nucleotide sequence ID" value="NZ_CP022163.1"/>
</dbReference>
<keyword evidence="7" id="KW-1185">Reference proteome</keyword>
<dbReference type="OrthoDB" id="9809733at2"/>
<evidence type="ECO:0000256" key="2">
    <source>
        <dbReference type="ARBA" id="ARBA00022559"/>
    </source>
</evidence>
<accession>A0A250ICZ4</accession>
<sequence length="183" mass="20726">MDKNIANLPLKRIDGTETSLATYQGKVLLLVNVASKCGLTPQYEGLEKLHEQYQGQGLVVMGFPANEFGAQEPGSDAEIQEFCRSNFGVAFPMFSKLVVKGPGQHPLYHYLTHTQPDTWFPPHSEFRARLEKYGMKRETLHEVHWNFEKFLVSRQGEVVGRFSPDTTPDNPEFKKALEAELAK</sequence>
<dbReference type="PANTHER" id="PTHR11592">
    <property type="entry name" value="GLUTATHIONE PEROXIDASE"/>
    <property type="match status" value="1"/>
</dbReference>
<comment type="similarity">
    <text evidence="1 5">Belongs to the glutathione peroxidase family.</text>
</comment>
<gene>
    <name evidence="6" type="ORF">MEBOL_002480</name>
</gene>
<evidence type="ECO:0000256" key="4">
    <source>
        <dbReference type="PIRSR" id="PIRSR000303-1"/>
    </source>
</evidence>
<dbReference type="PROSITE" id="PS00460">
    <property type="entry name" value="GLUTATHIONE_PEROXID_1"/>
    <property type="match status" value="1"/>
</dbReference>
<dbReference type="AlphaFoldDB" id="A0A250ICZ4"/>
<dbReference type="CDD" id="cd00340">
    <property type="entry name" value="GSH_Peroxidase"/>
    <property type="match status" value="1"/>
</dbReference>
<reference evidence="6 7" key="1">
    <citation type="submission" date="2017-06" db="EMBL/GenBank/DDBJ databases">
        <authorList>
            <person name="Kim H.J."/>
            <person name="Triplett B.A."/>
        </authorList>
    </citation>
    <scope>NUCLEOTIDE SEQUENCE [LARGE SCALE GENOMIC DNA]</scope>
    <source>
        <strain evidence="6 7">DSM 14713</strain>
    </source>
</reference>
<dbReference type="SUPFAM" id="SSF52833">
    <property type="entry name" value="Thioredoxin-like"/>
    <property type="match status" value="1"/>
</dbReference>
<dbReference type="EMBL" id="CP022163">
    <property type="protein sequence ID" value="ATB29031.1"/>
    <property type="molecule type" value="Genomic_DNA"/>
</dbReference>
<name>A0A250ICZ4_9BACT</name>
<dbReference type="PANTHER" id="PTHR11592:SF40">
    <property type="entry name" value="THIOREDOXIN_GLUTATHIONE PEROXIDASE BTUE"/>
    <property type="match status" value="1"/>
</dbReference>
<dbReference type="PROSITE" id="PS51355">
    <property type="entry name" value="GLUTATHIONE_PEROXID_3"/>
    <property type="match status" value="1"/>
</dbReference>
<feature type="active site" evidence="4">
    <location>
        <position position="37"/>
    </location>
</feature>
<dbReference type="Proteomes" id="UP000217289">
    <property type="component" value="Chromosome"/>
</dbReference>
<dbReference type="GO" id="GO:0004601">
    <property type="term" value="F:peroxidase activity"/>
    <property type="evidence" value="ECO:0007669"/>
    <property type="project" value="UniProtKB-KW"/>
</dbReference>
<evidence type="ECO:0000256" key="3">
    <source>
        <dbReference type="ARBA" id="ARBA00023002"/>
    </source>
</evidence>
<dbReference type="GO" id="GO:0034599">
    <property type="term" value="P:cellular response to oxidative stress"/>
    <property type="evidence" value="ECO:0007669"/>
    <property type="project" value="TreeGrafter"/>
</dbReference>
<dbReference type="Pfam" id="PF00255">
    <property type="entry name" value="GSHPx"/>
    <property type="match status" value="1"/>
</dbReference>